<organism evidence="3">
    <name type="scientific">Nippostrongylus brasiliensis</name>
    <name type="common">Rat hookworm</name>
    <dbReference type="NCBI Taxonomy" id="27835"/>
    <lineage>
        <taxon>Eukaryota</taxon>
        <taxon>Metazoa</taxon>
        <taxon>Ecdysozoa</taxon>
        <taxon>Nematoda</taxon>
        <taxon>Chromadorea</taxon>
        <taxon>Rhabditida</taxon>
        <taxon>Rhabditina</taxon>
        <taxon>Rhabditomorpha</taxon>
        <taxon>Strongyloidea</taxon>
        <taxon>Heligmosomidae</taxon>
        <taxon>Nippostrongylus</taxon>
    </lineage>
</organism>
<gene>
    <name evidence="1" type="ORF">NBR_LOCUS7864</name>
</gene>
<evidence type="ECO:0000313" key="1">
    <source>
        <dbReference type="EMBL" id="VDL71453.1"/>
    </source>
</evidence>
<name>A0A0N4XXV7_NIPBR</name>
<keyword evidence="2" id="KW-1185">Reference proteome</keyword>
<evidence type="ECO:0000313" key="3">
    <source>
        <dbReference type="WBParaSite" id="NBR_0000786301-mRNA-1"/>
    </source>
</evidence>
<protein>
    <submittedName>
        <fullName evidence="1 3">Uncharacterized protein</fullName>
    </submittedName>
</protein>
<proteinExistence type="predicted"/>
<dbReference type="WBParaSite" id="NBR_0000786301-mRNA-1">
    <property type="protein sequence ID" value="NBR_0000786301-mRNA-1"/>
    <property type="gene ID" value="NBR_0000786301"/>
</dbReference>
<evidence type="ECO:0000313" key="2">
    <source>
        <dbReference type="Proteomes" id="UP000271162"/>
    </source>
</evidence>
<accession>A0A0N4XXV7</accession>
<reference evidence="3" key="1">
    <citation type="submission" date="2017-02" db="UniProtKB">
        <authorList>
            <consortium name="WormBaseParasite"/>
        </authorList>
    </citation>
    <scope>IDENTIFICATION</scope>
</reference>
<dbReference type="Proteomes" id="UP000271162">
    <property type="component" value="Unassembled WGS sequence"/>
</dbReference>
<dbReference type="AlphaFoldDB" id="A0A0N4XXV7"/>
<dbReference type="EMBL" id="UYSL01019934">
    <property type="protein sequence ID" value="VDL71453.1"/>
    <property type="molecule type" value="Genomic_DNA"/>
</dbReference>
<sequence length="70" mass="7942">MGRCRVLLMGPSGVFEVLRSPRKQFFLQNVFQDLWLSIFPDASVNLRAAVDSFLKRLRACIRAKGGHYGT</sequence>
<reference evidence="1 2" key="2">
    <citation type="submission" date="2018-11" db="EMBL/GenBank/DDBJ databases">
        <authorList>
            <consortium name="Pathogen Informatics"/>
        </authorList>
    </citation>
    <scope>NUCLEOTIDE SEQUENCE [LARGE SCALE GENOMIC DNA]</scope>
</reference>